<evidence type="ECO:0000256" key="1">
    <source>
        <dbReference type="ARBA" id="ARBA00022884"/>
    </source>
</evidence>
<keyword evidence="1 2" id="KW-0694">RNA-binding</keyword>
<evidence type="ECO:0000313" key="5">
    <source>
        <dbReference type="Proteomes" id="UP001201812"/>
    </source>
</evidence>
<proteinExistence type="predicted"/>
<name>A0AAD4QYW6_9BILA</name>
<dbReference type="AlphaFoldDB" id="A0AAD4QYW6"/>
<organism evidence="4 5">
    <name type="scientific">Ditylenchus destructor</name>
    <dbReference type="NCBI Taxonomy" id="166010"/>
    <lineage>
        <taxon>Eukaryota</taxon>
        <taxon>Metazoa</taxon>
        <taxon>Ecdysozoa</taxon>
        <taxon>Nematoda</taxon>
        <taxon>Chromadorea</taxon>
        <taxon>Rhabditida</taxon>
        <taxon>Tylenchina</taxon>
        <taxon>Tylenchomorpha</taxon>
        <taxon>Sphaerularioidea</taxon>
        <taxon>Anguinidae</taxon>
        <taxon>Anguininae</taxon>
        <taxon>Ditylenchus</taxon>
    </lineage>
</organism>
<dbReference type="EMBL" id="JAKKPZ010000026">
    <property type="protein sequence ID" value="KAI1710357.1"/>
    <property type="molecule type" value="Genomic_DNA"/>
</dbReference>
<dbReference type="InterPro" id="IPR052462">
    <property type="entry name" value="SLIRP/GR-RBP-like"/>
</dbReference>
<evidence type="ECO:0000313" key="4">
    <source>
        <dbReference type="EMBL" id="KAI1710357.1"/>
    </source>
</evidence>
<comment type="caution">
    <text evidence="4">The sequence shown here is derived from an EMBL/GenBank/DDBJ whole genome shotgun (WGS) entry which is preliminary data.</text>
</comment>
<dbReference type="Proteomes" id="UP001201812">
    <property type="component" value="Unassembled WGS sequence"/>
</dbReference>
<reference evidence="4" key="1">
    <citation type="submission" date="2022-01" db="EMBL/GenBank/DDBJ databases">
        <title>Genome Sequence Resource for Two Populations of Ditylenchus destructor, the Migratory Endoparasitic Phytonematode.</title>
        <authorList>
            <person name="Zhang H."/>
            <person name="Lin R."/>
            <person name="Xie B."/>
        </authorList>
    </citation>
    <scope>NUCLEOTIDE SEQUENCE</scope>
    <source>
        <strain evidence="4">BazhouSP</strain>
    </source>
</reference>
<sequence>MGRSVSSIIQKDPAFRSGRVIAQSIGLDEEIRGKLYGQLTQCNVKTDRQTGQPRGFGYVAFGSEEELDRALKNQPHVVDGVEVRLDYQTNELDLMVDSLPRNISEESLKKSLWDYFSRYGQVRDCRFIKNSAGTTTDFVSLSSIDEVSRALNARPHRIDGKLVDTNQKGVDFALIVNGLSKDTTDEDLYETFSKSGKLVYWQVMRDWKYKTNRPLGYGFVSFSLPEEVARAIENQPYYINGTMLRIERKYEIYKEYEK</sequence>
<keyword evidence="5" id="KW-1185">Reference proteome</keyword>
<feature type="domain" description="RRM" evidence="3">
    <location>
        <begin position="172"/>
        <end position="258"/>
    </location>
</feature>
<feature type="domain" description="RRM" evidence="3">
    <location>
        <begin position="18"/>
        <end position="90"/>
    </location>
</feature>
<dbReference type="CDD" id="cd00590">
    <property type="entry name" value="RRM_SF"/>
    <property type="match status" value="1"/>
</dbReference>
<dbReference type="InterPro" id="IPR035979">
    <property type="entry name" value="RBD_domain_sf"/>
</dbReference>
<dbReference type="PROSITE" id="PS50102">
    <property type="entry name" value="RRM"/>
    <property type="match status" value="3"/>
</dbReference>
<dbReference type="SMART" id="SM00360">
    <property type="entry name" value="RRM"/>
    <property type="match status" value="3"/>
</dbReference>
<dbReference type="SUPFAM" id="SSF54928">
    <property type="entry name" value="RNA-binding domain, RBD"/>
    <property type="match status" value="3"/>
</dbReference>
<dbReference type="InterPro" id="IPR000504">
    <property type="entry name" value="RRM_dom"/>
</dbReference>
<dbReference type="GO" id="GO:0003723">
    <property type="term" value="F:RNA binding"/>
    <property type="evidence" value="ECO:0007669"/>
    <property type="project" value="UniProtKB-UniRule"/>
</dbReference>
<dbReference type="Gene3D" id="3.30.70.330">
    <property type="match status" value="3"/>
</dbReference>
<evidence type="ECO:0000256" key="2">
    <source>
        <dbReference type="PROSITE-ProRule" id="PRU00176"/>
    </source>
</evidence>
<gene>
    <name evidence="4" type="ORF">DdX_10715</name>
</gene>
<dbReference type="Pfam" id="PF00076">
    <property type="entry name" value="RRM_1"/>
    <property type="match status" value="2"/>
</dbReference>
<accession>A0AAD4QYW6</accession>
<evidence type="ECO:0000259" key="3">
    <source>
        <dbReference type="PROSITE" id="PS50102"/>
    </source>
</evidence>
<dbReference type="InterPro" id="IPR012677">
    <property type="entry name" value="Nucleotide-bd_a/b_plait_sf"/>
</dbReference>
<feature type="domain" description="RRM" evidence="3">
    <location>
        <begin position="92"/>
        <end position="175"/>
    </location>
</feature>
<protein>
    <submittedName>
        <fullName evidence="4">RNA recognition motif domain-containing protein</fullName>
    </submittedName>
</protein>
<dbReference type="PANTHER" id="PTHR48027">
    <property type="entry name" value="HETEROGENEOUS NUCLEAR RIBONUCLEOPROTEIN 87F-RELATED"/>
    <property type="match status" value="1"/>
</dbReference>